<dbReference type="Proteomes" id="UP000823201">
    <property type="component" value="Unassembled WGS sequence"/>
</dbReference>
<feature type="domain" description="Pyruvate carboxyltransferase" evidence="2">
    <location>
        <begin position="4"/>
        <end position="245"/>
    </location>
</feature>
<dbReference type="PANTHER" id="PTHR10277">
    <property type="entry name" value="HOMOCITRATE SYNTHASE-RELATED"/>
    <property type="match status" value="1"/>
</dbReference>
<dbReference type="EC" id="4.1.3.39" evidence="3"/>
<evidence type="ECO:0000256" key="1">
    <source>
        <dbReference type="ARBA" id="ARBA00023211"/>
    </source>
</evidence>
<dbReference type="InterPro" id="IPR013785">
    <property type="entry name" value="Aldolase_TIM"/>
</dbReference>
<sequence>MNRVRVLDCTLRDGGYCNQWRFGYENVKKIINGLVKSGINIVECGFLTNKVEYQENRTKFTTMDEVAEVLPKNRSEKLFVCLMNYGEYNLEDIPPYDGTSLDGIRVAFHKKDMSKALEFCEGIKKKGYKVFVQAMVSLNYSDEEYLELIKRTNIIAPYAFYIVDSFGVMKGKDLTRLFYIVEHNLTESIYIGYHSHNNMQLAYSNAQSLVSIQTKRKLIIDASIFGMGRGAGNLNTELFVEFLNDTEGTEYKLQPLLTLIDEILNKFYQENYWGYSLPNYLSASHNAHPNYASYLNDKQTLTIEDMDAIFSMMSNEKKASFDKEYIEALYTNYMANGKSYEEHIVELKKTLFGKKILIIAPGKSSEVEKAKIIQFAEQHDVVSISINFDYNYLYTDFIFLSNLRRYRELNKSKRYKCIVTSNIPAENIYIKTKYGQLLNDVEAVRDNAGMMLIQFLINLGVKDIIIAGIDGYSHEVSENYADEQMALITKNAILDAMNTGMTNLLTRFANKVKITFLTGPRRVTIANLDLLDNI</sequence>
<keyword evidence="3" id="KW-0456">Lyase</keyword>
<dbReference type="RefSeq" id="WP_205006078.1">
    <property type="nucleotide sequence ID" value="NZ_CBCRXA010000006.1"/>
</dbReference>
<reference evidence="3 4" key="1">
    <citation type="submission" date="2021-01" db="EMBL/GenBank/DDBJ databases">
        <title>Genomic Encyclopedia of Type Strains, Phase IV (KMG-IV): sequencing the most valuable type-strain genomes for metagenomic binning, comparative biology and taxonomic classification.</title>
        <authorList>
            <person name="Goeker M."/>
        </authorList>
    </citation>
    <scope>NUCLEOTIDE SEQUENCE [LARGE SCALE GENOMIC DNA]</scope>
    <source>
        <strain evidence="3 4">DSM 100968</strain>
    </source>
</reference>
<evidence type="ECO:0000313" key="3">
    <source>
        <dbReference type="EMBL" id="MBM7657749.1"/>
    </source>
</evidence>
<keyword evidence="1" id="KW-0464">Manganese</keyword>
<dbReference type="InterPro" id="IPR000891">
    <property type="entry name" value="PYR_CT"/>
</dbReference>
<dbReference type="SUPFAM" id="SSF51569">
    <property type="entry name" value="Aldolase"/>
    <property type="match status" value="1"/>
</dbReference>
<dbReference type="Pfam" id="PF00682">
    <property type="entry name" value="HMGL-like"/>
    <property type="match status" value="1"/>
</dbReference>
<dbReference type="CDD" id="cd07944">
    <property type="entry name" value="DRE_TIM_HOA_like"/>
    <property type="match status" value="1"/>
</dbReference>
<dbReference type="PANTHER" id="PTHR10277:SF9">
    <property type="entry name" value="2-ISOPROPYLMALATE SYNTHASE 1, CHLOROPLASTIC-RELATED"/>
    <property type="match status" value="1"/>
</dbReference>
<name>A0ABS2Q7I0_9BACL</name>
<comment type="caution">
    <text evidence="3">The sequence shown here is derived from an EMBL/GenBank/DDBJ whole genome shotgun (WGS) entry which is preliminary data.</text>
</comment>
<evidence type="ECO:0000259" key="2">
    <source>
        <dbReference type="Pfam" id="PF00682"/>
    </source>
</evidence>
<dbReference type="InterPro" id="IPR050073">
    <property type="entry name" value="2-IPM_HCS-like"/>
</dbReference>
<organism evidence="3 4">
    <name type="scientific">Sporolactobacillus spathodeae</name>
    <dbReference type="NCBI Taxonomy" id="1465502"/>
    <lineage>
        <taxon>Bacteria</taxon>
        <taxon>Bacillati</taxon>
        <taxon>Bacillota</taxon>
        <taxon>Bacilli</taxon>
        <taxon>Bacillales</taxon>
        <taxon>Sporolactobacillaceae</taxon>
        <taxon>Sporolactobacillus</taxon>
    </lineage>
</organism>
<dbReference type="Gene3D" id="3.20.20.70">
    <property type="entry name" value="Aldolase class I"/>
    <property type="match status" value="1"/>
</dbReference>
<dbReference type="GO" id="GO:0008701">
    <property type="term" value="F:4-hydroxy-2-oxovalerate aldolase activity"/>
    <property type="evidence" value="ECO:0007669"/>
    <property type="project" value="UniProtKB-EC"/>
</dbReference>
<dbReference type="EMBL" id="JAFBEV010000008">
    <property type="protein sequence ID" value="MBM7657749.1"/>
    <property type="molecule type" value="Genomic_DNA"/>
</dbReference>
<gene>
    <name evidence="3" type="ORF">JOC27_001199</name>
</gene>
<proteinExistence type="predicted"/>
<protein>
    <submittedName>
        <fullName evidence="3">4-hydroxy 2-oxovalerate aldolase</fullName>
        <ecNumber evidence="3">4.1.3.39</ecNumber>
    </submittedName>
</protein>
<evidence type="ECO:0000313" key="4">
    <source>
        <dbReference type="Proteomes" id="UP000823201"/>
    </source>
</evidence>
<keyword evidence="4" id="KW-1185">Reference proteome</keyword>
<accession>A0ABS2Q7I0</accession>